<comment type="caution">
    <text evidence="2">The sequence shown here is derived from an EMBL/GenBank/DDBJ whole genome shotgun (WGS) entry which is preliminary data.</text>
</comment>
<dbReference type="InterPro" id="IPR041049">
    <property type="entry name" value="DUF5615"/>
</dbReference>
<sequence length="106" mass="12259">MLATYLLWKGTDAIHTTHFPEGHLLRDADIAKIAIEENRIIVTKDSDFPDSFFLKGPPPRIVYLRLGNIRNRELTAFLETRWSILDDLLTQDLGMLVIGREQFISY</sequence>
<dbReference type="AlphaFoldDB" id="A0A7K1S810"/>
<organism evidence="2 3">
    <name type="scientific">Spirosoma arboris</name>
    <dbReference type="NCBI Taxonomy" id="2682092"/>
    <lineage>
        <taxon>Bacteria</taxon>
        <taxon>Pseudomonadati</taxon>
        <taxon>Bacteroidota</taxon>
        <taxon>Cytophagia</taxon>
        <taxon>Cytophagales</taxon>
        <taxon>Cytophagaceae</taxon>
        <taxon>Spirosoma</taxon>
    </lineage>
</organism>
<evidence type="ECO:0000313" key="3">
    <source>
        <dbReference type="Proteomes" id="UP000436006"/>
    </source>
</evidence>
<dbReference type="Proteomes" id="UP000436006">
    <property type="component" value="Unassembled WGS sequence"/>
</dbReference>
<name>A0A7K1S810_9BACT</name>
<keyword evidence="3" id="KW-1185">Reference proteome</keyword>
<dbReference type="Pfam" id="PF18480">
    <property type="entry name" value="DUF5615"/>
    <property type="match status" value="1"/>
</dbReference>
<accession>A0A7K1S810</accession>
<feature type="domain" description="DUF5615" evidence="1">
    <location>
        <begin position="6"/>
        <end position="96"/>
    </location>
</feature>
<evidence type="ECO:0000313" key="2">
    <source>
        <dbReference type="EMBL" id="MVM29971.1"/>
    </source>
</evidence>
<evidence type="ECO:0000259" key="1">
    <source>
        <dbReference type="Pfam" id="PF18480"/>
    </source>
</evidence>
<gene>
    <name evidence="2" type="ORF">GO755_08005</name>
</gene>
<protein>
    <recommendedName>
        <fullName evidence="1">DUF5615 domain-containing protein</fullName>
    </recommendedName>
</protein>
<dbReference type="EMBL" id="WPIN01000003">
    <property type="protein sequence ID" value="MVM29971.1"/>
    <property type="molecule type" value="Genomic_DNA"/>
</dbReference>
<proteinExistence type="predicted"/>
<reference evidence="2 3" key="1">
    <citation type="submission" date="2019-12" db="EMBL/GenBank/DDBJ databases">
        <title>Spirosoma sp. HMF4905 genome sequencing and assembly.</title>
        <authorList>
            <person name="Kang H."/>
            <person name="Cha I."/>
            <person name="Kim H."/>
            <person name="Joh K."/>
        </authorList>
    </citation>
    <scope>NUCLEOTIDE SEQUENCE [LARGE SCALE GENOMIC DNA]</scope>
    <source>
        <strain evidence="2 3">HMF4905</strain>
    </source>
</reference>